<dbReference type="Proteomes" id="UP000324222">
    <property type="component" value="Unassembled WGS sequence"/>
</dbReference>
<sequence length="92" mass="10186">MSEGWKKVLLTSLPGHHVTKPPPPHYTTANRRFSSLSQHERAACIYFEGGRLACTQIVHGALHPMCAASWARSGCLRQVSFQEYLLGDDSCS</sequence>
<proteinExistence type="predicted"/>
<gene>
    <name evidence="1" type="ORF">E2C01_045677</name>
</gene>
<evidence type="ECO:0000313" key="1">
    <source>
        <dbReference type="EMBL" id="MPC51823.1"/>
    </source>
</evidence>
<keyword evidence="2" id="KW-1185">Reference proteome</keyword>
<reference evidence="1 2" key="1">
    <citation type="submission" date="2019-05" db="EMBL/GenBank/DDBJ databases">
        <title>Another draft genome of Portunus trituberculatus and its Hox gene families provides insights of decapod evolution.</title>
        <authorList>
            <person name="Jeong J.-H."/>
            <person name="Song I."/>
            <person name="Kim S."/>
            <person name="Choi T."/>
            <person name="Kim D."/>
            <person name="Ryu S."/>
            <person name="Kim W."/>
        </authorList>
    </citation>
    <scope>NUCLEOTIDE SEQUENCE [LARGE SCALE GENOMIC DNA]</scope>
    <source>
        <tissue evidence="1">Muscle</tissue>
    </source>
</reference>
<organism evidence="1 2">
    <name type="scientific">Portunus trituberculatus</name>
    <name type="common">Swimming crab</name>
    <name type="synonym">Neptunus trituberculatus</name>
    <dbReference type="NCBI Taxonomy" id="210409"/>
    <lineage>
        <taxon>Eukaryota</taxon>
        <taxon>Metazoa</taxon>
        <taxon>Ecdysozoa</taxon>
        <taxon>Arthropoda</taxon>
        <taxon>Crustacea</taxon>
        <taxon>Multicrustacea</taxon>
        <taxon>Malacostraca</taxon>
        <taxon>Eumalacostraca</taxon>
        <taxon>Eucarida</taxon>
        <taxon>Decapoda</taxon>
        <taxon>Pleocyemata</taxon>
        <taxon>Brachyura</taxon>
        <taxon>Eubrachyura</taxon>
        <taxon>Portunoidea</taxon>
        <taxon>Portunidae</taxon>
        <taxon>Portuninae</taxon>
        <taxon>Portunus</taxon>
    </lineage>
</organism>
<protein>
    <submittedName>
        <fullName evidence="1">Uncharacterized protein</fullName>
    </submittedName>
</protein>
<evidence type="ECO:0000313" key="2">
    <source>
        <dbReference type="Proteomes" id="UP000324222"/>
    </source>
</evidence>
<name>A0A5B7G3M4_PORTR</name>
<dbReference type="EMBL" id="VSRR010010439">
    <property type="protein sequence ID" value="MPC51823.1"/>
    <property type="molecule type" value="Genomic_DNA"/>
</dbReference>
<comment type="caution">
    <text evidence="1">The sequence shown here is derived from an EMBL/GenBank/DDBJ whole genome shotgun (WGS) entry which is preliminary data.</text>
</comment>
<dbReference type="AlphaFoldDB" id="A0A5B7G3M4"/>
<accession>A0A5B7G3M4</accession>